<reference evidence="1" key="1">
    <citation type="submission" date="2018-02" db="EMBL/GenBank/DDBJ databases">
        <title>The genomes of Aspergillus section Nigri reveals drivers in fungal speciation.</title>
        <authorList>
            <consortium name="DOE Joint Genome Institute"/>
            <person name="Vesth T.C."/>
            <person name="Nybo J."/>
            <person name="Theobald S."/>
            <person name="Brandl J."/>
            <person name="Frisvad J.C."/>
            <person name="Nielsen K.F."/>
            <person name="Lyhne E.K."/>
            <person name="Kogle M.E."/>
            <person name="Kuo A."/>
            <person name="Riley R."/>
            <person name="Clum A."/>
            <person name="Nolan M."/>
            <person name="Lipzen A."/>
            <person name="Salamov A."/>
            <person name="Henrissat B."/>
            <person name="Wiebenga A."/>
            <person name="De vries R.P."/>
            <person name="Grigoriev I.V."/>
            <person name="Mortensen U.H."/>
            <person name="Andersen M.R."/>
            <person name="Baker S.E."/>
        </authorList>
    </citation>
    <scope>NUCLEOTIDE SEQUENCE</scope>
    <source>
        <strain evidence="1">CBS 115574</strain>
    </source>
</reference>
<organism evidence="1 2">
    <name type="scientific">Aspergillus costaricaensis CBS 115574</name>
    <dbReference type="NCBI Taxonomy" id="1448317"/>
    <lineage>
        <taxon>Eukaryota</taxon>
        <taxon>Fungi</taxon>
        <taxon>Dikarya</taxon>
        <taxon>Ascomycota</taxon>
        <taxon>Pezizomycotina</taxon>
        <taxon>Eurotiomycetes</taxon>
        <taxon>Eurotiomycetidae</taxon>
        <taxon>Eurotiales</taxon>
        <taxon>Aspergillaceae</taxon>
        <taxon>Aspergillus</taxon>
        <taxon>Aspergillus subgen. Circumdati</taxon>
    </lineage>
</organism>
<sequence length="975" mass="109668">MSRSTDSGGATADAPSLPWRALSCTTIFGVAALCRSFLYLCSRPQANGLDHFLELLDSRSDPSQRTRGLLTVSNHTSVMDDPIMWGFLPMRYNFGLANWNKRWGFGSHDICYQTRPLALFFTMGQVLPTHRSAHSQYGGLAQPVVTQAIRLLSKGPFPADPHLAVPERQSWSLQNVCVDPFSDLPTAYTTDGHDSHLSPSSYACNSYSWFHIFPEGKIHQAPNKTMRYFKWGVARLILEASECPDVVPIWLEGFDQVMHESREFPRFLPRVGKEVSITFGQKVDREAVFGEYRRRWQNIRAKAERAAPETRDLPFGVLNDQLLYDPEAVELRKEVTKKVRDLVLDVRRTRGLSDEDPKEGLVETWMQEGPKREGKMDDDSWHKKTAFAKPASTAHHTLASSGPRHDHHDRLRSSHASSSSAEQPSVNDLIHHLRRTQVSNGPESPFRFVAPRSVHPSLRNLLELPETPPPRPRPGARRVGVVGSLRLRRTAGPPPPESWLLGSRDDAEEDDVDISAAEKERVIYRLERLPGTTFPLKGSLVETVLRSMATYWEWHVEYDGPFLGALPNHLKVRLLSYIAVYAKDRPLGGVMRGLRPLFEKSRATDDPDIHQESESEVTRLDLSSAIGRWLSLKQLSSELLITEKPNTVQRKPKEFVPSSWEEEYDEVEEEGNIITPTASNPTTIPHTPSPTLRFSNLRYLSLAHPKPGTVNWNSLISLLSRLSTITHLSLAHWPIPTVTPNAINARIRHPNHRSLTFSYGGTDTYSASENNWAEAAGLLRRLSRVTYCLKWLDLEGCGDWIPALKWQDSESSISSAYATSGPEWNTSWRDIEYIRLGPGWLPHIDDAELLSENSISQSGSSSSSLSSPTRSLAFSAHAPPPHPALASRVGGGGGDAEPASDLPWDVEVERIKYRRGKELERFRETVQAAKEVQQWVLRLRREGKGKWVQFSFGLEGIEEDGLKKLFGKDWLGVLP</sequence>
<name>A0ACD1IR47_9EURO</name>
<evidence type="ECO:0000313" key="2">
    <source>
        <dbReference type="Proteomes" id="UP000249748"/>
    </source>
</evidence>
<dbReference type="Proteomes" id="UP000249748">
    <property type="component" value="Unassembled WGS sequence"/>
</dbReference>
<dbReference type="EMBL" id="KZ824537">
    <property type="protein sequence ID" value="RAK93176.1"/>
    <property type="molecule type" value="Genomic_DNA"/>
</dbReference>
<protein>
    <submittedName>
        <fullName evidence="1">Uncharacterized protein</fullName>
    </submittedName>
</protein>
<accession>A0ACD1IR47</accession>
<evidence type="ECO:0000313" key="1">
    <source>
        <dbReference type="EMBL" id="RAK93176.1"/>
    </source>
</evidence>
<keyword evidence="2" id="KW-1185">Reference proteome</keyword>
<gene>
    <name evidence="1" type="ORF">BO79DRAFT_235040</name>
</gene>
<proteinExistence type="predicted"/>